<keyword evidence="1" id="KW-0472">Membrane</keyword>
<evidence type="ECO:0000256" key="1">
    <source>
        <dbReference type="SAM" id="Phobius"/>
    </source>
</evidence>
<comment type="caution">
    <text evidence="2">The sequence shown here is derived from an EMBL/GenBank/DDBJ whole genome shotgun (WGS) entry which is preliminary data.</text>
</comment>
<feature type="transmembrane region" description="Helical" evidence="1">
    <location>
        <begin position="30"/>
        <end position="48"/>
    </location>
</feature>
<organism evidence="2 3">
    <name type="scientific">Terracoccus luteus</name>
    <dbReference type="NCBI Taxonomy" id="53356"/>
    <lineage>
        <taxon>Bacteria</taxon>
        <taxon>Bacillati</taxon>
        <taxon>Actinomycetota</taxon>
        <taxon>Actinomycetes</taxon>
        <taxon>Micrococcales</taxon>
        <taxon>Intrasporangiaceae</taxon>
        <taxon>Terracoccus</taxon>
    </lineage>
</organism>
<gene>
    <name evidence="2" type="ORF">DFJ68_3293</name>
</gene>
<dbReference type="RefSeq" id="WP_170165802.1">
    <property type="nucleotide sequence ID" value="NZ_RBXT01000001.1"/>
</dbReference>
<reference evidence="2 3" key="1">
    <citation type="submission" date="2018-10" db="EMBL/GenBank/DDBJ databases">
        <title>Sequencing the genomes of 1000 actinobacteria strains.</title>
        <authorList>
            <person name="Klenk H.-P."/>
        </authorList>
    </citation>
    <scope>NUCLEOTIDE SEQUENCE [LARGE SCALE GENOMIC DNA]</scope>
    <source>
        <strain evidence="2 3">DSM 44267</strain>
    </source>
</reference>
<keyword evidence="3" id="KW-1185">Reference proteome</keyword>
<keyword evidence="1" id="KW-1133">Transmembrane helix</keyword>
<sequence length="58" mass="5851">MYSNSFAFAAPTTAGVGVVALSEPTATGWTIVGAFALLTMGGSVLRLLHRPTQAAAQA</sequence>
<accession>A0A495Y300</accession>
<keyword evidence="1" id="KW-0812">Transmembrane</keyword>
<dbReference type="Proteomes" id="UP000278440">
    <property type="component" value="Unassembled WGS sequence"/>
</dbReference>
<dbReference type="EMBL" id="RBXT01000001">
    <property type="protein sequence ID" value="RKT79815.1"/>
    <property type="molecule type" value="Genomic_DNA"/>
</dbReference>
<evidence type="ECO:0000313" key="2">
    <source>
        <dbReference type="EMBL" id="RKT79815.1"/>
    </source>
</evidence>
<dbReference type="AlphaFoldDB" id="A0A495Y300"/>
<evidence type="ECO:0000313" key="3">
    <source>
        <dbReference type="Proteomes" id="UP000278440"/>
    </source>
</evidence>
<protein>
    <submittedName>
        <fullName evidence="2">Uncharacterized protein</fullName>
    </submittedName>
</protein>
<proteinExistence type="predicted"/>
<name>A0A495Y300_9MICO</name>